<dbReference type="AlphaFoldDB" id="A0A1M6JF34"/>
<dbReference type="RefSeq" id="WP_072909000.1">
    <property type="nucleotide sequence ID" value="NZ_FQZT01000008.1"/>
</dbReference>
<accession>A0A1M6JF34</accession>
<gene>
    <name evidence="1" type="ORF">SAMN02745165_02425</name>
</gene>
<evidence type="ECO:0000313" key="1">
    <source>
        <dbReference type="EMBL" id="SHJ45317.1"/>
    </source>
</evidence>
<evidence type="ECO:0000313" key="2">
    <source>
        <dbReference type="Proteomes" id="UP000184171"/>
    </source>
</evidence>
<name>A0A1M6JF34_MALRU</name>
<dbReference type="Proteomes" id="UP000184171">
    <property type="component" value="Unassembled WGS sequence"/>
</dbReference>
<dbReference type="STRING" id="1122189.SAMN02745165_02425"/>
<keyword evidence="2" id="KW-1185">Reference proteome</keyword>
<dbReference type="EMBL" id="FQZT01000008">
    <property type="protein sequence ID" value="SHJ45317.1"/>
    <property type="molecule type" value="Genomic_DNA"/>
</dbReference>
<protein>
    <submittedName>
        <fullName evidence="1">Uncharacterized protein</fullName>
    </submittedName>
</protein>
<reference evidence="1 2" key="1">
    <citation type="submission" date="2016-11" db="EMBL/GenBank/DDBJ databases">
        <authorList>
            <person name="Jaros S."/>
            <person name="Januszkiewicz K."/>
            <person name="Wedrychowicz H."/>
        </authorList>
    </citation>
    <scope>NUCLEOTIDE SEQUENCE [LARGE SCALE GENOMIC DNA]</scope>
    <source>
        <strain evidence="1 2">DSM 5091</strain>
    </source>
</reference>
<sequence>MQLNNDTDWKLATAEDIDKAVNGSISSGKLVKTAATKAILNRLLFALDRSWQINEANSLICEIIYNLHREMDGQPPVQPDSNHKVQVFNIFVPRGESAHGATANELYIIEDGKIVRLAELNIDNDLFTNRLKEYLMELSQEPAREF</sequence>
<proteinExistence type="predicted"/>
<organism evidence="1 2">
    <name type="scientific">Malonomonas rubra DSM 5091</name>
    <dbReference type="NCBI Taxonomy" id="1122189"/>
    <lineage>
        <taxon>Bacteria</taxon>
        <taxon>Pseudomonadati</taxon>
        <taxon>Thermodesulfobacteriota</taxon>
        <taxon>Desulfuromonadia</taxon>
        <taxon>Desulfuromonadales</taxon>
        <taxon>Geopsychrobacteraceae</taxon>
        <taxon>Malonomonas</taxon>
    </lineage>
</organism>